<protein>
    <recommendedName>
        <fullName evidence="5">DUF3427 domain-containing protein</fullName>
    </recommendedName>
</protein>
<gene>
    <name evidence="3" type="ORF">BHK98_11800</name>
</gene>
<evidence type="ECO:0000259" key="2">
    <source>
        <dbReference type="PROSITE" id="PS51194"/>
    </source>
</evidence>
<dbReference type="Pfam" id="PF26350">
    <property type="entry name" value="DUF8090"/>
    <property type="match status" value="1"/>
</dbReference>
<evidence type="ECO:0000259" key="1">
    <source>
        <dbReference type="PROSITE" id="PS51192"/>
    </source>
</evidence>
<dbReference type="SMART" id="SM00490">
    <property type="entry name" value="HELICc"/>
    <property type="match status" value="1"/>
</dbReference>
<dbReference type="InterPro" id="IPR025202">
    <property type="entry name" value="PLD-like_dom"/>
</dbReference>
<dbReference type="InterPro" id="IPR050742">
    <property type="entry name" value="Helicase_Restrict-Modif_Enz"/>
</dbReference>
<dbReference type="Pfam" id="PF11907">
    <property type="entry name" value="DUF3427"/>
    <property type="match status" value="1"/>
</dbReference>
<dbReference type="CDD" id="cd18032">
    <property type="entry name" value="DEXHc_RE_I_III_res"/>
    <property type="match status" value="1"/>
</dbReference>
<dbReference type="Pfam" id="PF04851">
    <property type="entry name" value="ResIII"/>
    <property type="match status" value="1"/>
</dbReference>
<evidence type="ECO:0008006" key="5">
    <source>
        <dbReference type="Google" id="ProtNLM"/>
    </source>
</evidence>
<dbReference type="InterPro" id="IPR006935">
    <property type="entry name" value="Helicase/UvrB_N"/>
</dbReference>
<dbReference type="AlphaFoldDB" id="A0A1Q9JKL2"/>
<feature type="domain" description="Helicase C-terminal" evidence="2">
    <location>
        <begin position="451"/>
        <end position="613"/>
    </location>
</feature>
<sequence>MTVEGRNISRFNTSGAELEEGLRTAFVDGMQQSNLAYRPQFVSNDYQSGRKVLTTIEDALLDCEEFSFSVAFVTMGGIEPLLQTFRELEQRGVRGRILTTDYLNFSEPGALDKLAGFSNIEVRMFQSDGTAQGFHTKGYVFRNRELYRILVGSSNMTLSALTKNKEWNTKLVSTDRGEFTQDILSEFERLWNDRNRTREYREFIGHYRIRYEEARRQRKIALQSNPIDFEQATLTPNKMQVGVIENVRELIRQHKRRALLISATGTGKTYASAFALRDQNPSRVLFVVHREQIAKQSLQSYRRVFGNKVNMGLLSGSCRDYDADFLFSTMQMMAKPEIMERFPPDHFDCLVIDEAHKSGAESYQKIIDYYKPGFCLGMTASPERTDGYDVYRLFDNNIAYEIRLRQAMEEDLLCPFHYFGITDLEINGEEIDDKSRFNLITCDDRVDYVLRQAQFYGYSGERIKGLVFCSRKDVAQELSRKFNERCFEGRRLKTAFLSGEDTQEQREECIRRLSGPSGEDQLDYIFTVDIFNEGIDIPEVNQIIMLRPTESPVIFVQQLGRGLRKAENKEYVVVLDFIANYSRNYLIPMALSGDRTYNKDAVRKYVLEGTNVIPGASTIHFDEIARRKIFESIDSFTAGKRLIVSKYRAFRQKLGRVPTILDFYHYGEIDPMLILSNYGTYDRLISAMEKKDFGFTNAEQESLQFVSDFLVNGKRPHELLILEALCEDGSVSERIIRDWLGTRREPFRKQDYDSALNVMSMEFTNAQSYRRKYGEVEFFDAEEMAKGRRIRSEEFRKALNKPEYREQMQDLVSFGLERYRDKYATHDEDNFVLYEKYSRKDVCRLLNWEHETSATVFGYTIRENSCPIFVTYNKAADISSGINYDDGFQDEENFSWMTRHNVRLDSKEAQDIINCENDGLRIYLFVKKSDDEGTDFYYMGRMKPTHWRETVQKVDENGKTEPIVNFRFAMEHRVRNDIYRYFREDR</sequence>
<dbReference type="Gene3D" id="3.30.870.10">
    <property type="entry name" value="Endonuclease Chain A"/>
    <property type="match status" value="1"/>
</dbReference>
<dbReference type="SMART" id="SM00487">
    <property type="entry name" value="DEXDc"/>
    <property type="match status" value="1"/>
</dbReference>
<dbReference type="Gene3D" id="3.40.50.300">
    <property type="entry name" value="P-loop containing nucleotide triphosphate hydrolases"/>
    <property type="match status" value="2"/>
</dbReference>
<dbReference type="GO" id="GO:0005524">
    <property type="term" value="F:ATP binding"/>
    <property type="evidence" value="ECO:0007669"/>
    <property type="project" value="InterPro"/>
</dbReference>
<evidence type="ECO:0000313" key="3">
    <source>
        <dbReference type="EMBL" id="OLR56687.1"/>
    </source>
</evidence>
<dbReference type="GO" id="GO:0005829">
    <property type="term" value="C:cytosol"/>
    <property type="evidence" value="ECO:0007669"/>
    <property type="project" value="TreeGrafter"/>
</dbReference>
<evidence type="ECO:0000313" key="4">
    <source>
        <dbReference type="Proteomes" id="UP000187404"/>
    </source>
</evidence>
<dbReference type="CDD" id="cd18799">
    <property type="entry name" value="SF2_C_EcoAI-like"/>
    <property type="match status" value="1"/>
</dbReference>
<reference evidence="3 4" key="1">
    <citation type="journal article" date="2016" name="Appl. Environ. Microbiol.">
        <title>Function and Phylogeny of Bacterial Butyryl Coenzyme A:Acetate Transferases and Their Diversity in the Proximal Colon of Swine.</title>
        <authorList>
            <person name="Trachsel J."/>
            <person name="Bayles D.O."/>
            <person name="Looft T."/>
            <person name="Levine U.Y."/>
            <person name="Allen H.K."/>
        </authorList>
    </citation>
    <scope>NUCLEOTIDE SEQUENCE [LARGE SCALE GENOMIC DNA]</scope>
    <source>
        <strain evidence="3 4">68-3-10</strain>
    </source>
</reference>
<dbReference type="InterPro" id="IPR027417">
    <property type="entry name" value="P-loop_NTPase"/>
</dbReference>
<dbReference type="GO" id="GO:0016787">
    <property type="term" value="F:hydrolase activity"/>
    <property type="evidence" value="ECO:0007669"/>
    <property type="project" value="InterPro"/>
</dbReference>
<dbReference type="SUPFAM" id="SSF52540">
    <property type="entry name" value="P-loop containing nucleoside triphosphate hydrolases"/>
    <property type="match status" value="1"/>
</dbReference>
<dbReference type="STRING" id="1261640.BHK98_11800"/>
<dbReference type="EMBL" id="MJIE01000001">
    <property type="protein sequence ID" value="OLR56687.1"/>
    <property type="molecule type" value="Genomic_DNA"/>
</dbReference>
<dbReference type="InterPro" id="IPR001650">
    <property type="entry name" value="Helicase_C-like"/>
</dbReference>
<dbReference type="Pfam" id="PF13091">
    <property type="entry name" value="PLDc_2"/>
    <property type="match status" value="1"/>
</dbReference>
<dbReference type="PROSITE" id="PS51194">
    <property type="entry name" value="HELICASE_CTER"/>
    <property type="match status" value="1"/>
</dbReference>
<dbReference type="CDD" id="cd09204">
    <property type="entry name" value="PLDc_N_DEXD_b2"/>
    <property type="match status" value="1"/>
</dbReference>
<accession>A0A1Q9JKL2</accession>
<dbReference type="Proteomes" id="UP000187404">
    <property type="component" value="Unassembled WGS sequence"/>
</dbReference>
<feature type="domain" description="Helicase ATP-binding" evidence="1">
    <location>
        <begin position="249"/>
        <end position="400"/>
    </location>
</feature>
<dbReference type="OrthoDB" id="9802848at2"/>
<dbReference type="InterPro" id="IPR014001">
    <property type="entry name" value="Helicase_ATP-bd"/>
</dbReference>
<dbReference type="InterPro" id="IPR058403">
    <property type="entry name" value="DUF8090"/>
</dbReference>
<dbReference type="PANTHER" id="PTHR47396:SF1">
    <property type="entry name" value="ATP-DEPENDENT HELICASE IRC3-RELATED"/>
    <property type="match status" value="1"/>
</dbReference>
<proteinExistence type="predicted"/>
<dbReference type="RefSeq" id="WP_075714503.1">
    <property type="nucleotide sequence ID" value="NZ_MJIE01000001.1"/>
</dbReference>
<name>A0A1Q9JKL2_9FIRM</name>
<dbReference type="PROSITE" id="PS51192">
    <property type="entry name" value="HELICASE_ATP_BIND_1"/>
    <property type="match status" value="1"/>
</dbReference>
<dbReference type="Pfam" id="PF00271">
    <property type="entry name" value="Helicase_C"/>
    <property type="match status" value="1"/>
</dbReference>
<dbReference type="GO" id="GO:0003677">
    <property type="term" value="F:DNA binding"/>
    <property type="evidence" value="ECO:0007669"/>
    <property type="project" value="InterPro"/>
</dbReference>
<organism evidence="3 4">
    <name type="scientific">Hornefia porci</name>
    <dbReference type="NCBI Taxonomy" id="2652292"/>
    <lineage>
        <taxon>Bacteria</taxon>
        <taxon>Bacillati</taxon>
        <taxon>Bacillota</taxon>
        <taxon>Clostridia</taxon>
        <taxon>Peptostreptococcales</taxon>
        <taxon>Anaerovoracaceae</taxon>
        <taxon>Hornefia</taxon>
    </lineage>
</organism>
<dbReference type="SUPFAM" id="SSF56024">
    <property type="entry name" value="Phospholipase D/nuclease"/>
    <property type="match status" value="1"/>
</dbReference>
<dbReference type="PANTHER" id="PTHR47396">
    <property type="entry name" value="TYPE I RESTRICTION ENZYME ECOKI R PROTEIN"/>
    <property type="match status" value="1"/>
</dbReference>
<comment type="caution">
    <text evidence="3">The sequence shown here is derived from an EMBL/GenBank/DDBJ whole genome shotgun (WGS) entry which is preliminary data.</text>
</comment>
<keyword evidence="4" id="KW-1185">Reference proteome</keyword>
<dbReference type="InterPro" id="IPR021835">
    <property type="entry name" value="DUF3427"/>
</dbReference>